<feature type="active site" evidence="3">
    <location>
        <position position="265"/>
    </location>
</feature>
<evidence type="ECO:0000259" key="5">
    <source>
        <dbReference type="Pfam" id="PF00171"/>
    </source>
</evidence>
<dbReference type="Gene3D" id="3.40.605.10">
    <property type="entry name" value="Aldehyde Dehydrogenase, Chain A, domain 1"/>
    <property type="match status" value="2"/>
</dbReference>
<dbReference type="InterPro" id="IPR016162">
    <property type="entry name" value="Ald_DH_N"/>
</dbReference>
<accession>A0ABS8CPW8</accession>
<name>A0ABS8CPW8_9RHOB</name>
<dbReference type="InterPro" id="IPR011408">
    <property type="entry name" value="Aldehyde_DH"/>
</dbReference>
<evidence type="ECO:0000256" key="2">
    <source>
        <dbReference type="PIRNR" id="PIRNR036490"/>
    </source>
</evidence>
<dbReference type="Gene3D" id="3.40.309.10">
    <property type="entry name" value="Aldehyde Dehydrogenase, Chain A, domain 2"/>
    <property type="match status" value="1"/>
</dbReference>
<dbReference type="Pfam" id="PF00171">
    <property type="entry name" value="Aldedh"/>
    <property type="match status" value="2"/>
</dbReference>
<dbReference type="InterPro" id="IPR016163">
    <property type="entry name" value="Ald_DH_C"/>
</dbReference>
<comment type="caution">
    <text evidence="6">The sequence shown here is derived from an EMBL/GenBank/DDBJ whole genome shotgun (WGS) entry which is preliminary data.</text>
</comment>
<dbReference type="EMBL" id="JACDXX010000016">
    <property type="protein sequence ID" value="MCB5411441.1"/>
    <property type="molecule type" value="Genomic_DNA"/>
</dbReference>
<dbReference type="PIRSF" id="PIRSF036490">
    <property type="entry name" value="Aldedh_dupl"/>
    <property type="match status" value="1"/>
</dbReference>
<gene>
    <name evidence="6" type="ORF">H0485_15730</name>
</gene>
<evidence type="ECO:0000313" key="7">
    <source>
        <dbReference type="Proteomes" id="UP001198571"/>
    </source>
</evidence>
<dbReference type="SUPFAM" id="SSF53720">
    <property type="entry name" value="ALDH-like"/>
    <property type="match status" value="2"/>
</dbReference>
<keyword evidence="7" id="KW-1185">Reference proteome</keyword>
<dbReference type="PROSITE" id="PS00687">
    <property type="entry name" value="ALDEHYDE_DEHYDR_GLU"/>
    <property type="match status" value="1"/>
</dbReference>
<organism evidence="6 7">
    <name type="scientific">Pseudogemmobacter faecipullorum</name>
    <dbReference type="NCBI Taxonomy" id="2755041"/>
    <lineage>
        <taxon>Bacteria</taxon>
        <taxon>Pseudomonadati</taxon>
        <taxon>Pseudomonadota</taxon>
        <taxon>Alphaproteobacteria</taxon>
        <taxon>Rhodobacterales</taxon>
        <taxon>Paracoccaceae</taxon>
        <taxon>Pseudogemmobacter</taxon>
    </lineage>
</organism>
<evidence type="ECO:0000256" key="4">
    <source>
        <dbReference type="RuleBase" id="RU003345"/>
    </source>
</evidence>
<evidence type="ECO:0000256" key="3">
    <source>
        <dbReference type="PROSITE-ProRule" id="PRU10007"/>
    </source>
</evidence>
<comment type="similarity">
    <text evidence="2 4">Belongs to the aldehyde dehydrogenase family.</text>
</comment>
<dbReference type="InterPro" id="IPR029510">
    <property type="entry name" value="Ald_DH_CS_GLU"/>
</dbReference>
<proteinExistence type="inferred from homology"/>
<reference evidence="6 7" key="1">
    <citation type="submission" date="2020-07" db="EMBL/GenBank/DDBJ databases">
        <title>Pseudogemmobacter sp. nov., isolated from poultry manure in Taiwan.</title>
        <authorList>
            <person name="Lin S.-Y."/>
            <person name="Tang Y.-S."/>
            <person name="Young C.-C."/>
        </authorList>
    </citation>
    <scope>NUCLEOTIDE SEQUENCE [LARGE SCALE GENOMIC DNA]</scope>
    <source>
        <strain evidence="6 7">CC-YST710</strain>
    </source>
</reference>
<evidence type="ECO:0000313" key="6">
    <source>
        <dbReference type="EMBL" id="MCB5411441.1"/>
    </source>
</evidence>
<feature type="domain" description="Aldehyde dehydrogenase" evidence="5">
    <location>
        <begin position="47"/>
        <end position="481"/>
    </location>
</feature>
<sequence>MNKVIAALESMDYGPSLEDPGPALAWLQASEARFGHFINGRFTPPRETFAVLNPATGAELAQVSQGSAADVDAAVRAAQSAQPKWAALSGHERAKHLYALTRHLQQHARLLAVLEVLDSGKPVREARDIDLPLVIRHFCHHAGQAEILEDEFPGHLPYGVCGQIIPWNFPLLMLAWKVAPALAAGNTLVLKPAEYTPLTALAFAEIAREAGLPKGVVNIVTGDGVTGAALVAHPGVSRLAFTGSTGVGRQIRRDSAGTGKGLSLELGGKSPFLVFADADLDAAVEGVVESIWQNQGQVCCAGSRILVAEAVAGRFTSLLKRRMARLITGNPLDKNTDIGAIIDPKQRARIADLVALGVAEGAELFQGAAPPGCFYPPTLALGVEPASTLAREEVFGPVVTLTAFRTPEDAIALANNSRYGLAASVWSENVTLAMDIAARLKAGVVWINAANLLDAAAPFGGIRESGFGREGGRDGMAEYLRLPPARASRAEADLPPPVTRPGEAMAGPGIDRTLKLYIGGKQVRPDSGYSYRTGGGKIAPGLAPLGGRKDIRNAVEAARAAKGWTATSAHNRAQVLYYLGENLSARAAEFGARLQSLGQKPAAAGAELATAIRRIFWYAAQADKYDGRVQACKAAHLTLTIAEACGTMGLVCPEAFPLLGPVSLLLPAIAMGNRVVLIPSQSQPQLALELIQVLETSDLPGGVVNIVSGPRDELARTLAAHEDLDALWYFGSSAGARAVEEASAGNLKPVWSEPGGARSWATGAGQGREFLARATQLKTIWLPYGA</sequence>
<dbReference type="InterPro" id="IPR015590">
    <property type="entry name" value="Aldehyde_DH_dom"/>
</dbReference>
<dbReference type="Proteomes" id="UP001198571">
    <property type="component" value="Unassembled WGS sequence"/>
</dbReference>
<keyword evidence="1 4" id="KW-0560">Oxidoreductase</keyword>
<protein>
    <submittedName>
        <fullName evidence="6">Aldehyde dehydrogenase family protein</fullName>
    </submittedName>
</protein>
<dbReference type="InterPro" id="IPR016161">
    <property type="entry name" value="Ald_DH/histidinol_DH"/>
</dbReference>
<dbReference type="PANTHER" id="PTHR11699">
    <property type="entry name" value="ALDEHYDE DEHYDROGENASE-RELATED"/>
    <property type="match status" value="1"/>
</dbReference>
<dbReference type="RefSeq" id="WP_226936909.1">
    <property type="nucleotide sequence ID" value="NZ_JACDXX010000016.1"/>
</dbReference>
<feature type="domain" description="Aldehyde dehydrogenase" evidence="5">
    <location>
        <begin position="544"/>
        <end position="757"/>
    </location>
</feature>
<evidence type="ECO:0000256" key="1">
    <source>
        <dbReference type="ARBA" id="ARBA00023002"/>
    </source>
</evidence>